<name>A0A4R6WCM8_9SPHI</name>
<dbReference type="OrthoDB" id="9796171at2"/>
<sequence length="152" mass="17054">MKISVTLKSFDELTNLELYEVLRLRSEVFVVEQSCVYLDPDGKDPQSHHVLLYLDDCLAGYSRVLPAGLSYEQVSLGRVVINPDFRGKGLGNIIVEEAIKACYAIFGKVDIKIGAQYHLSKMYQSLGFAPEGEPYDEDGIMHIDMLKVYSEA</sequence>
<dbReference type="InterPro" id="IPR016181">
    <property type="entry name" value="Acyl_CoA_acyltransferase"/>
</dbReference>
<dbReference type="InterPro" id="IPR000182">
    <property type="entry name" value="GNAT_dom"/>
</dbReference>
<feature type="domain" description="N-acetyltransferase" evidence="1">
    <location>
        <begin position="5"/>
        <end position="150"/>
    </location>
</feature>
<dbReference type="Proteomes" id="UP000295292">
    <property type="component" value="Unassembled WGS sequence"/>
</dbReference>
<evidence type="ECO:0000259" key="1">
    <source>
        <dbReference type="PROSITE" id="PS51186"/>
    </source>
</evidence>
<accession>A0A4R6WCM8</accession>
<reference evidence="2 3" key="1">
    <citation type="submission" date="2019-03" db="EMBL/GenBank/DDBJ databases">
        <title>Genomic Encyclopedia of Archaeal and Bacterial Type Strains, Phase II (KMG-II): from individual species to whole genera.</title>
        <authorList>
            <person name="Goeker M."/>
        </authorList>
    </citation>
    <scope>NUCLEOTIDE SEQUENCE [LARGE SCALE GENOMIC DNA]</scope>
    <source>
        <strain evidence="2 3">DSM 28353</strain>
    </source>
</reference>
<dbReference type="RefSeq" id="WP_133584977.1">
    <property type="nucleotide sequence ID" value="NZ_SNYV01000014.1"/>
</dbReference>
<dbReference type="PROSITE" id="PS51186">
    <property type="entry name" value="GNAT"/>
    <property type="match status" value="1"/>
</dbReference>
<dbReference type="CDD" id="cd04301">
    <property type="entry name" value="NAT_SF"/>
    <property type="match status" value="1"/>
</dbReference>
<dbReference type="SUPFAM" id="SSF55729">
    <property type="entry name" value="Acyl-CoA N-acyltransferases (Nat)"/>
    <property type="match status" value="1"/>
</dbReference>
<dbReference type="Pfam" id="PF13673">
    <property type="entry name" value="Acetyltransf_10"/>
    <property type="match status" value="1"/>
</dbReference>
<evidence type="ECO:0000313" key="2">
    <source>
        <dbReference type="EMBL" id="TDQ77348.1"/>
    </source>
</evidence>
<dbReference type="AlphaFoldDB" id="A0A4R6WCM8"/>
<proteinExistence type="predicted"/>
<dbReference type="GO" id="GO:0016747">
    <property type="term" value="F:acyltransferase activity, transferring groups other than amino-acyl groups"/>
    <property type="evidence" value="ECO:0007669"/>
    <property type="project" value="InterPro"/>
</dbReference>
<evidence type="ECO:0000313" key="3">
    <source>
        <dbReference type="Proteomes" id="UP000295292"/>
    </source>
</evidence>
<organism evidence="2 3">
    <name type="scientific">Sphingobacterium yanglingense</name>
    <dbReference type="NCBI Taxonomy" id="1437280"/>
    <lineage>
        <taxon>Bacteria</taxon>
        <taxon>Pseudomonadati</taxon>
        <taxon>Bacteroidota</taxon>
        <taxon>Sphingobacteriia</taxon>
        <taxon>Sphingobacteriales</taxon>
        <taxon>Sphingobacteriaceae</taxon>
        <taxon>Sphingobacterium</taxon>
    </lineage>
</organism>
<dbReference type="EMBL" id="SNYV01000014">
    <property type="protein sequence ID" value="TDQ77348.1"/>
    <property type="molecule type" value="Genomic_DNA"/>
</dbReference>
<dbReference type="Gene3D" id="3.40.630.30">
    <property type="match status" value="1"/>
</dbReference>
<keyword evidence="3" id="KW-1185">Reference proteome</keyword>
<comment type="caution">
    <text evidence="2">The sequence shown here is derived from an EMBL/GenBank/DDBJ whole genome shotgun (WGS) entry which is preliminary data.</text>
</comment>
<gene>
    <name evidence="2" type="ORF">CLV99_2753</name>
</gene>
<protein>
    <submittedName>
        <fullName evidence="2">ElaA protein</fullName>
    </submittedName>
</protein>